<evidence type="ECO:0000313" key="6">
    <source>
        <dbReference type="EMBL" id="TWR28720.1"/>
    </source>
</evidence>
<feature type="transmembrane region" description="Helical" evidence="4">
    <location>
        <begin position="221"/>
        <end position="240"/>
    </location>
</feature>
<evidence type="ECO:0000256" key="1">
    <source>
        <dbReference type="ARBA" id="ARBA00023015"/>
    </source>
</evidence>
<name>A0A563UBK7_9SPHI</name>
<dbReference type="GO" id="GO:0003700">
    <property type="term" value="F:DNA-binding transcription factor activity"/>
    <property type="evidence" value="ECO:0007669"/>
    <property type="project" value="InterPro"/>
</dbReference>
<dbReference type="InterPro" id="IPR018060">
    <property type="entry name" value="HTH_AraC"/>
</dbReference>
<dbReference type="PANTHER" id="PTHR43280:SF29">
    <property type="entry name" value="ARAC-FAMILY TRANSCRIPTIONAL REGULATOR"/>
    <property type="match status" value="1"/>
</dbReference>
<dbReference type="SUPFAM" id="SSF46689">
    <property type="entry name" value="Homeodomain-like"/>
    <property type="match status" value="1"/>
</dbReference>
<dbReference type="Proteomes" id="UP000318010">
    <property type="component" value="Unassembled WGS sequence"/>
</dbReference>
<dbReference type="EMBL" id="VOEI01000001">
    <property type="protein sequence ID" value="TWR28720.1"/>
    <property type="molecule type" value="Genomic_DNA"/>
</dbReference>
<dbReference type="InterPro" id="IPR009057">
    <property type="entry name" value="Homeodomain-like_sf"/>
</dbReference>
<evidence type="ECO:0000256" key="2">
    <source>
        <dbReference type="ARBA" id="ARBA00023125"/>
    </source>
</evidence>
<proteinExistence type="predicted"/>
<evidence type="ECO:0000259" key="5">
    <source>
        <dbReference type="PROSITE" id="PS01124"/>
    </source>
</evidence>
<feature type="transmembrane region" description="Helical" evidence="4">
    <location>
        <begin position="188"/>
        <end position="209"/>
    </location>
</feature>
<keyword evidence="4" id="KW-0472">Membrane</keyword>
<dbReference type="RefSeq" id="WP_146269514.1">
    <property type="nucleotide sequence ID" value="NZ_VOEI01000001.1"/>
</dbReference>
<organism evidence="6 7">
    <name type="scientific">Mucilaginibacter achroorhodeus</name>
    <dbReference type="NCBI Taxonomy" id="2599294"/>
    <lineage>
        <taxon>Bacteria</taxon>
        <taxon>Pseudomonadati</taxon>
        <taxon>Bacteroidota</taxon>
        <taxon>Sphingobacteriia</taxon>
        <taxon>Sphingobacteriales</taxon>
        <taxon>Sphingobacteriaceae</taxon>
        <taxon>Mucilaginibacter</taxon>
    </lineage>
</organism>
<feature type="domain" description="HTH araC/xylS-type" evidence="5">
    <location>
        <begin position="284"/>
        <end position="392"/>
    </location>
</feature>
<keyword evidence="7" id="KW-1185">Reference proteome</keyword>
<feature type="transmembrane region" description="Helical" evidence="4">
    <location>
        <begin position="103"/>
        <end position="125"/>
    </location>
</feature>
<evidence type="ECO:0000256" key="4">
    <source>
        <dbReference type="SAM" id="Phobius"/>
    </source>
</evidence>
<feature type="transmembrane region" description="Helical" evidence="4">
    <location>
        <begin position="6"/>
        <end position="28"/>
    </location>
</feature>
<gene>
    <name evidence="6" type="ORF">FPZ42_05815</name>
</gene>
<reference evidence="6 7" key="1">
    <citation type="submission" date="2019-07" db="EMBL/GenBank/DDBJ databases">
        <authorList>
            <person name="Kim J."/>
        </authorList>
    </citation>
    <scope>NUCLEOTIDE SEQUENCE [LARGE SCALE GENOMIC DNA]</scope>
    <source>
        <strain evidence="6 7">MJ1a</strain>
    </source>
</reference>
<keyword evidence="4" id="KW-1133">Transmembrane helix</keyword>
<feature type="transmembrane region" description="Helical" evidence="4">
    <location>
        <begin position="147"/>
        <end position="167"/>
    </location>
</feature>
<evidence type="ECO:0000313" key="7">
    <source>
        <dbReference type="Proteomes" id="UP000318010"/>
    </source>
</evidence>
<dbReference type="OrthoDB" id="9779074at2"/>
<sequence>MLFQFNLYSSVLLVFFSQLMIFGFLLLYLGLKDQLLSSRLLGIFLLLSALFVFPWMVGFAGWYDNQPYRDILFYTPFIHALFFGPLIYLYVKSLLNIDYKIAYNDYLHFIPGCLFVIWALIVFVYDNLVVHHYSLMNGRNDPDFDNWYSWLWSISIVVYLILTYRYYKRYRTYIIDELSFADQASFRWLRNFLLAYLCLAVIVVVEQFVAIFHESNYVISWYYFMGFAVVGYYIAVSAYGQQGRILAKLHYVPVQEPARDVNRTVPLKTDDFEEPSNLNYELVQKWKPAVLRQLDHERIFLDPELTLTDLAKKLGTNTSLLSKVINAGFGISFNDLINNHRVEEAKRLMASPAHKHFTMLAIAFEAGFNSKATFNRAFKRFSGENPSDYQTRLQR</sequence>
<keyword evidence="2" id="KW-0238">DNA-binding</keyword>
<dbReference type="AlphaFoldDB" id="A0A563UBK7"/>
<protein>
    <submittedName>
        <fullName evidence="6">AraC family transcriptional regulator</fullName>
    </submittedName>
</protein>
<dbReference type="PROSITE" id="PS01124">
    <property type="entry name" value="HTH_ARAC_FAMILY_2"/>
    <property type="match status" value="1"/>
</dbReference>
<comment type="caution">
    <text evidence="6">The sequence shown here is derived from an EMBL/GenBank/DDBJ whole genome shotgun (WGS) entry which is preliminary data.</text>
</comment>
<feature type="transmembrane region" description="Helical" evidence="4">
    <location>
        <begin position="71"/>
        <end position="91"/>
    </location>
</feature>
<accession>A0A563UBK7</accession>
<dbReference type="Pfam" id="PF12833">
    <property type="entry name" value="HTH_18"/>
    <property type="match status" value="1"/>
</dbReference>
<evidence type="ECO:0000256" key="3">
    <source>
        <dbReference type="ARBA" id="ARBA00023163"/>
    </source>
</evidence>
<dbReference type="InterPro" id="IPR018062">
    <property type="entry name" value="HTH_AraC-typ_CS"/>
</dbReference>
<dbReference type="Gene3D" id="1.10.10.60">
    <property type="entry name" value="Homeodomain-like"/>
    <property type="match status" value="2"/>
</dbReference>
<keyword evidence="4" id="KW-0812">Transmembrane</keyword>
<keyword evidence="1" id="KW-0805">Transcription regulation</keyword>
<dbReference type="SMART" id="SM00342">
    <property type="entry name" value="HTH_ARAC"/>
    <property type="match status" value="1"/>
</dbReference>
<dbReference type="PROSITE" id="PS00041">
    <property type="entry name" value="HTH_ARAC_FAMILY_1"/>
    <property type="match status" value="1"/>
</dbReference>
<dbReference type="PANTHER" id="PTHR43280">
    <property type="entry name" value="ARAC-FAMILY TRANSCRIPTIONAL REGULATOR"/>
    <property type="match status" value="1"/>
</dbReference>
<feature type="transmembrane region" description="Helical" evidence="4">
    <location>
        <begin position="40"/>
        <end position="59"/>
    </location>
</feature>
<dbReference type="GO" id="GO:0043565">
    <property type="term" value="F:sequence-specific DNA binding"/>
    <property type="evidence" value="ECO:0007669"/>
    <property type="project" value="InterPro"/>
</dbReference>
<keyword evidence="3" id="KW-0804">Transcription</keyword>